<dbReference type="KEGG" id="moz:MoryE10_07680"/>
<feature type="transmembrane region" description="Helical" evidence="1">
    <location>
        <begin position="12"/>
        <end position="32"/>
    </location>
</feature>
<evidence type="ECO:0000256" key="1">
    <source>
        <dbReference type="SAM" id="Phobius"/>
    </source>
</evidence>
<dbReference type="RefSeq" id="WP_054774877.1">
    <property type="nucleotide sequence ID" value="NZ_AP019782.1"/>
</dbReference>
<protein>
    <submittedName>
        <fullName evidence="2">Uncharacterized protein</fullName>
    </submittedName>
</protein>
<feature type="transmembrane region" description="Helical" evidence="1">
    <location>
        <begin position="38"/>
        <end position="55"/>
    </location>
</feature>
<proteinExistence type="predicted"/>
<evidence type="ECO:0000313" key="2">
    <source>
        <dbReference type="EMBL" id="BBL70162.1"/>
    </source>
</evidence>
<organism evidence="2 3">
    <name type="scientific">Methylogaea oryzae</name>
    <dbReference type="NCBI Taxonomy" id="1295382"/>
    <lineage>
        <taxon>Bacteria</taxon>
        <taxon>Pseudomonadati</taxon>
        <taxon>Pseudomonadota</taxon>
        <taxon>Gammaproteobacteria</taxon>
        <taxon>Methylococcales</taxon>
        <taxon>Methylococcaceae</taxon>
        <taxon>Methylogaea</taxon>
    </lineage>
</organism>
<keyword evidence="1" id="KW-0472">Membrane</keyword>
<accession>A0A8D4VMD8</accession>
<name>A0A8D4VMD8_9GAMM</name>
<reference evidence="2" key="1">
    <citation type="submission" date="2019-06" db="EMBL/GenBank/DDBJ databases">
        <title>Complete genome sequence of Methylogaea oryzae strain JCM16910.</title>
        <authorList>
            <person name="Asakawa S."/>
        </authorList>
    </citation>
    <scope>NUCLEOTIDE SEQUENCE</scope>
    <source>
        <strain evidence="2">E10</strain>
    </source>
</reference>
<evidence type="ECO:0000313" key="3">
    <source>
        <dbReference type="Proteomes" id="UP000824988"/>
    </source>
</evidence>
<keyword evidence="1" id="KW-1133">Transmembrane helix</keyword>
<sequence>MNKLPYLRPTPLWFYPVGLVAAGGVAGALLVVWSVLPVLLLAFAVGWLNGAYLASTRKNIAEMFERLAKKPPTA</sequence>
<gene>
    <name evidence="2" type="ORF">MoryE10_07680</name>
</gene>
<keyword evidence="1" id="KW-0812">Transmembrane</keyword>
<keyword evidence="3" id="KW-1185">Reference proteome</keyword>
<dbReference type="EMBL" id="AP019782">
    <property type="protein sequence ID" value="BBL70162.1"/>
    <property type="molecule type" value="Genomic_DNA"/>
</dbReference>
<dbReference type="Proteomes" id="UP000824988">
    <property type="component" value="Chromosome"/>
</dbReference>
<dbReference type="AlphaFoldDB" id="A0A8D4VMD8"/>